<gene>
    <name evidence="1" type="ORF">CQA69_05335</name>
</gene>
<dbReference type="AlphaFoldDB" id="A0A4U7BR51"/>
<dbReference type="EMBL" id="NXLZ01000008">
    <property type="protein sequence ID" value="TKX30657.1"/>
    <property type="molecule type" value="Genomic_DNA"/>
</dbReference>
<evidence type="ECO:0000313" key="2">
    <source>
        <dbReference type="Proteomes" id="UP000308838"/>
    </source>
</evidence>
<name>A0A4U7BR51_9BACT</name>
<protein>
    <submittedName>
        <fullName evidence="1">Uncharacterized protein</fullName>
    </submittedName>
</protein>
<proteinExistence type="predicted"/>
<reference evidence="1 2" key="1">
    <citation type="submission" date="2018-05" db="EMBL/GenBank/DDBJ databases">
        <title>Novel Campyloabacter and Helicobacter Species and Strains.</title>
        <authorList>
            <person name="Mannion A.J."/>
            <person name="Shen Z."/>
            <person name="Fox J.G."/>
        </authorList>
    </citation>
    <scope>NUCLEOTIDE SEQUENCE [LARGE SCALE GENOMIC DNA]</scope>
    <source>
        <strain evidence="2">MIT17-664</strain>
    </source>
</reference>
<accession>A0A4U7BR51</accession>
<sequence>MSKDKIVTDAPDVQGLRILVLSRAMEAADKEPIQAGFLTSISGLKGGTRESQKLSPINDRDYEEINSVGKKTSATINLNLLYKFVKDGKVESYEGVHYLEKAFEDNEEVFIIVEVNDERKTTLKIKMKLTGFELQSEANNKFSANITAEKIGEAKDITPFRFEEGEEVEHTTKALKVGDVLEDKKGKIVYYYIKESTLTKPEINDKRLVYVFDAIRGVVPNPSTQTFNEKEEFVTTKEAEAKWQKESDAIHETKNEPIKDQTYEDKKGKTIYFYPNPLSLTYPANGDTRKKYTIDATSGVASEAEEQSFLNNTFTTTSKQKVKK</sequence>
<dbReference type="OrthoDB" id="5353074at2"/>
<evidence type="ECO:0000313" key="1">
    <source>
        <dbReference type="EMBL" id="TKX30657.1"/>
    </source>
</evidence>
<dbReference type="Proteomes" id="UP000308838">
    <property type="component" value="Unassembled WGS sequence"/>
</dbReference>
<dbReference type="RefSeq" id="WP_137620764.1">
    <property type="nucleotide sequence ID" value="NZ_NXLZ01000008.1"/>
</dbReference>
<keyword evidence="2" id="KW-1185">Reference proteome</keyword>
<comment type="caution">
    <text evidence="1">The sequence shown here is derived from an EMBL/GenBank/DDBJ whole genome shotgun (WGS) entry which is preliminary data.</text>
</comment>
<organism evidence="1 2">
    <name type="scientific">Campylobacter estrildidarum</name>
    <dbReference type="NCBI Taxonomy" id="2510189"/>
    <lineage>
        <taxon>Bacteria</taxon>
        <taxon>Pseudomonadati</taxon>
        <taxon>Campylobacterota</taxon>
        <taxon>Epsilonproteobacteria</taxon>
        <taxon>Campylobacterales</taxon>
        <taxon>Campylobacteraceae</taxon>
        <taxon>Campylobacter</taxon>
    </lineage>
</organism>